<dbReference type="InterPro" id="IPR047187">
    <property type="entry name" value="SF1_C_Upf1"/>
</dbReference>
<keyword evidence="9" id="KW-1185">Reference proteome</keyword>
<feature type="compositionally biased region" description="Basic and acidic residues" evidence="6">
    <location>
        <begin position="2382"/>
        <end position="2398"/>
    </location>
</feature>
<dbReference type="PANTHER" id="PTHR10887:SF341">
    <property type="entry name" value="NFX1-TYPE ZINC FINGER-CONTAINING PROTEIN 1"/>
    <property type="match status" value="1"/>
</dbReference>
<dbReference type="SMART" id="SM00438">
    <property type="entry name" value="ZnF_NFX"/>
    <property type="match status" value="10"/>
</dbReference>
<dbReference type="CDD" id="cd18808">
    <property type="entry name" value="SF1_C_Upf1"/>
    <property type="match status" value="1"/>
</dbReference>
<name>A0A2B4RDI4_STYPI</name>
<dbReference type="InterPro" id="IPR045055">
    <property type="entry name" value="DNA2/NAM7-like"/>
</dbReference>
<feature type="coiled-coil region" evidence="5">
    <location>
        <begin position="1084"/>
        <end position="1115"/>
    </location>
</feature>
<feature type="domain" description="NF-X1-type" evidence="7">
    <location>
        <begin position="2076"/>
        <end position="2099"/>
    </location>
</feature>
<dbReference type="GO" id="GO:0031380">
    <property type="term" value="C:nuclear RNA-directed RNA polymerase complex"/>
    <property type="evidence" value="ECO:0007669"/>
    <property type="project" value="TreeGrafter"/>
</dbReference>
<feature type="region of interest" description="Disordered" evidence="6">
    <location>
        <begin position="1012"/>
        <end position="1031"/>
    </location>
</feature>
<dbReference type="InterPro" id="IPR027417">
    <property type="entry name" value="P-loop_NTPase"/>
</dbReference>
<dbReference type="PANTHER" id="PTHR10887">
    <property type="entry name" value="DNA2/NAM7 HELICASE FAMILY"/>
    <property type="match status" value="1"/>
</dbReference>
<feature type="domain" description="NF-X1-type" evidence="7">
    <location>
        <begin position="2208"/>
        <end position="2226"/>
    </location>
</feature>
<keyword evidence="2" id="KW-0677">Repeat</keyword>
<feature type="compositionally biased region" description="Basic and acidic residues" evidence="6">
    <location>
        <begin position="8"/>
        <end position="20"/>
    </location>
</feature>
<dbReference type="Gene3D" id="3.40.50.300">
    <property type="entry name" value="P-loop containing nucleotide triphosphate hydrolases"/>
    <property type="match status" value="3"/>
</dbReference>
<feature type="domain" description="NF-X1-type" evidence="7">
    <location>
        <begin position="1604"/>
        <end position="1623"/>
    </location>
</feature>
<evidence type="ECO:0000259" key="7">
    <source>
        <dbReference type="SMART" id="SM00438"/>
    </source>
</evidence>
<dbReference type="CDD" id="cd06008">
    <property type="entry name" value="NF-X1-zinc-finger"/>
    <property type="match status" value="1"/>
</dbReference>
<evidence type="ECO:0000256" key="6">
    <source>
        <dbReference type="SAM" id="MobiDB-lite"/>
    </source>
</evidence>
<dbReference type="Pfam" id="PF13086">
    <property type="entry name" value="AAA_11"/>
    <property type="match status" value="1"/>
</dbReference>
<dbReference type="GO" id="GO:0008270">
    <property type="term" value="F:zinc ion binding"/>
    <property type="evidence" value="ECO:0007669"/>
    <property type="project" value="UniProtKB-KW"/>
</dbReference>
<dbReference type="GO" id="GO:0031048">
    <property type="term" value="P:regulatory ncRNA-mediated heterochromatin formation"/>
    <property type="evidence" value="ECO:0007669"/>
    <property type="project" value="TreeGrafter"/>
</dbReference>
<dbReference type="FunFam" id="3.40.50.300:FF:000742">
    <property type="entry name" value="NFX1-type zinc finger-containing protein 1"/>
    <property type="match status" value="1"/>
</dbReference>
<organism evidence="8 9">
    <name type="scientific">Stylophora pistillata</name>
    <name type="common">Smooth cauliflower coral</name>
    <dbReference type="NCBI Taxonomy" id="50429"/>
    <lineage>
        <taxon>Eukaryota</taxon>
        <taxon>Metazoa</taxon>
        <taxon>Cnidaria</taxon>
        <taxon>Anthozoa</taxon>
        <taxon>Hexacorallia</taxon>
        <taxon>Scleractinia</taxon>
        <taxon>Astrocoeniina</taxon>
        <taxon>Pocilloporidae</taxon>
        <taxon>Stylophora</taxon>
    </lineage>
</organism>
<reference evidence="9" key="1">
    <citation type="journal article" date="2017" name="bioRxiv">
        <title>Comparative analysis of the genomes of Stylophora pistillata and Acropora digitifera provides evidence for extensive differences between species of corals.</title>
        <authorList>
            <person name="Voolstra C.R."/>
            <person name="Li Y."/>
            <person name="Liew Y.J."/>
            <person name="Baumgarten S."/>
            <person name="Zoccola D."/>
            <person name="Flot J.-F."/>
            <person name="Tambutte S."/>
            <person name="Allemand D."/>
            <person name="Aranda M."/>
        </authorList>
    </citation>
    <scope>NUCLEOTIDE SEQUENCE [LARGE SCALE GENOMIC DNA]</scope>
</reference>
<feature type="compositionally biased region" description="Polar residues" evidence="6">
    <location>
        <begin position="753"/>
        <end position="763"/>
    </location>
</feature>
<sequence>MPWKRGRREKDSKDSDKTEQRPSLPRTQGAHPSEQRAGACGTTADEMPDGNLRNFGRAHRGWNRSKPWESKNEGPSSGKGANQEMIKAQRPRRVTPVRRDQKLRAQHYIRGKFPGQFHSLELKPLKDMDYTEVVSVLNENMAHLKYFLISEEDEHNSAEFIMDLTCVLANACSAPPSEKTNKILSSLKGSVFLSSKIPRFLDHIQGSTTLQDQESRKRLIQWLIAVFVKYLRHLPSSYADLPYDQLKQALEQSNIDGKDELQNDLQAFKRARDDIIRAERQKHGKRYINKAGQKPPNDFRDIPVCPTGKEIRTQERPFLRKNITKGRYDDAEHYLDVQFRLLREDFLEPLREGIPEIVQNVPKRQRKQLMRYYPGARIVGKTLTPSGITYKVQFDTSRFDTSKWARSKRLIFGSFLCLSKDNFETMLFATVCNRDPNELIIGKIDICFIEEQDVFGIENQKCQYQMIESPAYYEAYHHVLRGLKELDEATLPFKKYLVECSEVVDPPEYLKREDTEEPVCYDLSRALDAPRAANVYAVPVLKPEAWPSVDLLPLNNSQLEALKTALTTEFSVIQGPPGTGKTYVGARIVRCLLENRKAWHPGRTSPMLMVCYTNHALDQFLEKVLEFLPKEKIIRVGGRCQSQQLLECNLKLFTRKYRMNERRNEIEETRNGKSRETFRLRDLLAKADTVLLGFDDLEELLNAEHTEQLYSASFPHSAASECRTPSNTFKLWLCSNKQMNSCNQKSKIDHSQGENSTAISVSQDNEREKDDNAPYEARFLSTLDTNERNRNNHLASEKGPWEAIPKDTPSSDPFSDADESQVPKTYLNAKKDLKSAQEDLTKTPHDETVPKGLSSQHKSELAGSGAFPLSHNLEQMPAPDAHEKSVEEEIPHIENSQILTEIKNNNKEHDNKEHFEEITDAREETITVENEADLIYHQRFIHGDEDFLPVISKRADDERILREDVEIIRDQEEEWELVSYRKKGTIFPWKQITVKHTEDKIGDTDLSTTLNADDTTQAKPSKKKNKKKKKKNQKIVIKADVRSITDLVKVSAMSSDEAIGVENIWLLSPSDRLRLYLFWVESYRERYSVEINRCEQEYEQICQQLEAVRFEEEEEVIRRATVVGMTTSCAARYHTVLQRVAPKIVVIEEAAEVMEAHIITSLSHNTKHTILIGDHKQLRPKATVYELAQKYNLEISLFERMVMNSMDCKRLSIQHRMRPEIAELTKRIYDHEIVDHESVCEFEDIAGVACNLFFIDHCEFEKPEAGLQSYSNLHEARFIVALCHYLLLHGYQPSQITILTMYTGQLLLLQEFMPRKTFGGVRVCVVDNFQGEENDIILLSLVRSNSDGKIGFLGDSNRICVALSRARKGFYCIGNFSLLKSHCKLWKEICDHLQKKNAISKSLSIVCKGHKNETNVFCASDFDIYGGCRMPCVYRLKCGHACDIPCHASDLHHEISPCKKICLISCPNEHQCQERCHHPRKCFKCRIIMLKTIPRCGHQQNVLCYIDAEEFSCQARCERILLCGHNCQELCGNKCTRHCMIRCMKTLPCDHEKLMPCSEDPIRYSHCETIVTKSLPCGHQKDLPCSQDPKTAFCLVSCERRLDCGHRCSSVCAQPCQEVRCQELCLKKCEKGHVCHKRCHLGNSCGNCFELVNETIPGCGHNIEIPCHLDPASIKCKRRCEKLRACGHPCLNTCSAECENQPCKKRVEVILSCGHKTSLLCYVAMGGKENVLCNEIVERELRCKHKKELPCHKNPDEYVCKEKVKAELSCGHVKSLICYIATGKLQDVSCMVKIERKLPCEHNAKLPCHIKPEEYVCEKEVEITLSCSHKKQVTCAKAINESQNELCDTVVTRKLSCGHNKKMKCSDQPKEAFCDAACGRLLPCKHPCPGKCGEDCSSFKCAVTVQKPLHCGFHEINCPCAYDVSQDVCTGECTRNLTCGHKCPGKCSEDCSRHKCQKKILKPLHCAGSHSKKMACSGNPKSVKCQKQCTKTLDCGHPCPGLCNQDCGSLQCMRKVEKRFPCNHKETINCHESKTATCTAPCPRRKSPCNHICQGVCGQDCSTFPCEVAVVKALSCGHRVKMSCSQSTADLDCPAPCKEDLPCGHQCTGTCSECLQRSSHEMCLHPCGRLLVCSHRCKAKCGVPCPPCDRKCGRRCPHTTCKSRCSQLCMPCNKPCTWMCPHHQCNSLCWEECERPRCDAPCPKKLSCSHPCIGLCGENCPTVCPICHPKKLTALLAGGSSNKTESARYLQLWDCNHIVEVKEMDAWIQNHLGNDIQVIRCPKCTVVITFSYRYGRIIKKTLADVESVKRQIGVVEAEVDESTRQLKKDITQVIPWKWNPSTLRGKPECLVSLKFIFRNHLMILEQVQHTQRVLKVRRRKERMQGQEEKKEEKGDLPKSIEDALGEIKEYLEKPQLDLKTLSQVHLQTRKFFLFSHVLEAQSEAKLSQIPLSDMGRTRLKFTCDRFALFLQGEDHALDTEWLEKIVNALRTELNLPSLKIEEPPDFANFPGYQRDVWNMCTQGHVYYKTWIVRGGQDILVGGKGCTKCGEVHHEDS</sequence>
<feature type="compositionally biased region" description="Basic and acidic residues" evidence="6">
    <location>
        <begin position="785"/>
        <end position="800"/>
    </location>
</feature>
<feature type="domain" description="NF-X1-type" evidence="7">
    <location>
        <begin position="1629"/>
        <end position="1650"/>
    </location>
</feature>
<dbReference type="Pfam" id="PF25396">
    <property type="entry name" value="ZNFX1"/>
    <property type="match status" value="1"/>
</dbReference>
<accession>A0A2B4RDI4</accession>
<dbReference type="InterPro" id="IPR041679">
    <property type="entry name" value="DNA2/NAM7-like_C"/>
</dbReference>
<evidence type="ECO:0000256" key="4">
    <source>
        <dbReference type="ARBA" id="ARBA00022833"/>
    </source>
</evidence>
<gene>
    <name evidence="8" type="primary">Znfx1</name>
    <name evidence="8" type="ORF">AWC38_SpisGene21404</name>
</gene>
<dbReference type="GO" id="GO:0004386">
    <property type="term" value="F:helicase activity"/>
    <property type="evidence" value="ECO:0007669"/>
    <property type="project" value="InterPro"/>
</dbReference>
<feature type="region of interest" description="Disordered" evidence="6">
    <location>
        <begin position="1"/>
        <end position="99"/>
    </location>
</feature>
<feature type="region of interest" description="Disordered" evidence="6">
    <location>
        <begin position="745"/>
        <end position="820"/>
    </location>
</feature>
<keyword evidence="3" id="KW-0863">Zinc-finger</keyword>
<proteinExistence type="predicted"/>
<dbReference type="EMBL" id="LSMT01000781">
    <property type="protein sequence ID" value="PFX14438.1"/>
    <property type="molecule type" value="Genomic_DNA"/>
</dbReference>
<evidence type="ECO:0000256" key="3">
    <source>
        <dbReference type="ARBA" id="ARBA00022771"/>
    </source>
</evidence>
<keyword evidence="5" id="KW-0175">Coiled coil</keyword>
<evidence type="ECO:0000313" key="9">
    <source>
        <dbReference type="Proteomes" id="UP000225706"/>
    </source>
</evidence>
<dbReference type="Proteomes" id="UP000225706">
    <property type="component" value="Unassembled WGS sequence"/>
</dbReference>
<feature type="domain" description="NF-X1-type" evidence="7">
    <location>
        <begin position="1438"/>
        <end position="1460"/>
    </location>
</feature>
<feature type="compositionally biased region" description="Basic and acidic residues" evidence="6">
    <location>
        <begin position="838"/>
        <end position="849"/>
    </location>
</feature>
<feature type="domain" description="NF-X1-type" evidence="7">
    <location>
        <begin position="1686"/>
        <end position="1705"/>
    </location>
</feature>
<feature type="domain" description="NF-X1-type" evidence="7">
    <location>
        <begin position="1800"/>
        <end position="1829"/>
    </location>
</feature>
<dbReference type="InterPro" id="IPR057373">
    <property type="entry name" value="ZNFX1"/>
</dbReference>
<dbReference type="SUPFAM" id="SSF52540">
    <property type="entry name" value="P-loop containing nucleoside triphosphate hydrolases"/>
    <property type="match status" value="1"/>
</dbReference>
<dbReference type="OrthoDB" id="2423195at2759"/>
<feature type="domain" description="NF-X1-type" evidence="7">
    <location>
        <begin position="2133"/>
        <end position="2150"/>
    </location>
</feature>
<feature type="region of interest" description="Disordered" evidence="6">
    <location>
        <begin position="2378"/>
        <end position="2398"/>
    </location>
</feature>
<protein>
    <submittedName>
        <fullName evidence="8">NFX1-type zinc finger-containing protein 1</fullName>
    </submittedName>
</protein>
<evidence type="ECO:0000256" key="2">
    <source>
        <dbReference type="ARBA" id="ARBA00022737"/>
    </source>
</evidence>
<dbReference type="Pfam" id="PF13087">
    <property type="entry name" value="AAA_12"/>
    <property type="match status" value="1"/>
</dbReference>
<keyword evidence="4" id="KW-0862">Zinc</keyword>
<keyword evidence="1" id="KW-0479">Metal-binding</keyword>
<dbReference type="InterPro" id="IPR041677">
    <property type="entry name" value="DNA2/NAM7_AAA_11"/>
</dbReference>
<feature type="compositionally biased region" description="Basic residues" evidence="6">
    <location>
        <begin position="1020"/>
        <end position="1031"/>
    </location>
</feature>
<feature type="domain" description="NF-X1-type" evidence="7">
    <location>
        <begin position="1659"/>
        <end position="1682"/>
    </location>
</feature>
<feature type="domain" description="NF-X1-type" evidence="7">
    <location>
        <begin position="1466"/>
        <end position="1487"/>
    </location>
</feature>
<dbReference type="InterPro" id="IPR000967">
    <property type="entry name" value="Znf_NFX1"/>
</dbReference>
<comment type="caution">
    <text evidence="8">The sequence shown here is derived from an EMBL/GenBank/DDBJ whole genome shotgun (WGS) entry which is preliminary data.</text>
</comment>
<feature type="region of interest" description="Disordered" evidence="6">
    <location>
        <begin position="838"/>
        <end position="863"/>
    </location>
</feature>
<evidence type="ECO:0000313" key="8">
    <source>
        <dbReference type="EMBL" id="PFX14438.1"/>
    </source>
</evidence>
<evidence type="ECO:0000256" key="1">
    <source>
        <dbReference type="ARBA" id="ARBA00022723"/>
    </source>
</evidence>
<evidence type="ECO:0000256" key="5">
    <source>
        <dbReference type="SAM" id="Coils"/>
    </source>
</evidence>